<accession>A0A0L0K042</accession>
<dbReference type="Proteomes" id="UP000037151">
    <property type="component" value="Unassembled WGS sequence"/>
</dbReference>
<dbReference type="PATRIC" id="fig|42234.21.peg.5503"/>
<protein>
    <submittedName>
        <fullName evidence="2">Regulatory protein</fullName>
    </submittedName>
</protein>
<proteinExistence type="predicted"/>
<dbReference type="Pfam" id="PF04149">
    <property type="entry name" value="DUF397"/>
    <property type="match status" value="1"/>
</dbReference>
<dbReference type="OrthoDB" id="4570646at2"/>
<reference evidence="3" key="1">
    <citation type="submission" date="2014-07" db="EMBL/GenBank/DDBJ databases">
        <title>Genome sequencing of plant-pathogenic Streptomyces species.</title>
        <authorList>
            <person name="Harrison J."/>
            <person name="Sapp M."/>
            <person name="Thwaites R."/>
            <person name="Studholme D.J."/>
        </authorList>
    </citation>
    <scope>NUCLEOTIDE SEQUENCE [LARGE SCALE GENOMIC DNA]</scope>
    <source>
        <strain evidence="3">NCPPB 4445</strain>
    </source>
</reference>
<dbReference type="InterPro" id="IPR007278">
    <property type="entry name" value="DUF397"/>
</dbReference>
<evidence type="ECO:0000259" key="1">
    <source>
        <dbReference type="Pfam" id="PF04149"/>
    </source>
</evidence>
<dbReference type="RefSeq" id="WP_050372874.1">
    <property type="nucleotide sequence ID" value="NZ_KQ257825.1"/>
</dbReference>
<feature type="domain" description="DUF397" evidence="1">
    <location>
        <begin position="10"/>
        <end position="60"/>
    </location>
</feature>
<evidence type="ECO:0000313" key="2">
    <source>
        <dbReference type="EMBL" id="KND31432.1"/>
    </source>
</evidence>
<evidence type="ECO:0000313" key="3">
    <source>
        <dbReference type="Proteomes" id="UP000037151"/>
    </source>
</evidence>
<organism evidence="2 3">
    <name type="scientific">Streptomyces acidiscabies</name>
    <dbReference type="NCBI Taxonomy" id="42234"/>
    <lineage>
        <taxon>Bacteria</taxon>
        <taxon>Bacillati</taxon>
        <taxon>Actinomycetota</taxon>
        <taxon>Actinomycetes</taxon>
        <taxon>Kitasatosporales</taxon>
        <taxon>Streptomycetaceae</taxon>
        <taxon>Streptomyces</taxon>
    </lineage>
</organism>
<sequence length="66" mass="7164">MNNLSPEPTTWRKSSYSADGGDCLEVADNLPGVLPVRDSKTPHHTPLLFTPTAWTAFLAAQRGGRL</sequence>
<dbReference type="AlphaFoldDB" id="A0A0L0K042"/>
<comment type="caution">
    <text evidence="2">The sequence shown here is derived from an EMBL/GenBank/DDBJ whole genome shotgun (WGS) entry which is preliminary data.</text>
</comment>
<name>A0A0L0K042_9ACTN</name>
<dbReference type="EMBL" id="JPPY01000150">
    <property type="protein sequence ID" value="KND31432.1"/>
    <property type="molecule type" value="Genomic_DNA"/>
</dbReference>
<gene>
    <name evidence="2" type="ORF">IQ63_26675</name>
</gene>